<dbReference type="EMBL" id="CP117466">
    <property type="protein sequence ID" value="WDA13152.1"/>
    <property type="molecule type" value="Genomic_DNA"/>
</dbReference>
<feature type="transmembrane region" description="Helical" evidence="4">
    <location>
        <begin position="90"/>
        <end position="109"/>
    </location>
</feature>
<dbReference type="NCBIfam" id="TIGR03142">
    <property type="entry name" value="cytochro_ccmI"/>
    <property type="match status" value="1"/>
</dbReference>
<accession>A0ABY7UTE3</accession>
<feature type="compositionally biased region" description="Low complexity" evidence="3">
    <location>
        <begin position="139"/>
        <end position="151"/>
    </location>
</feature>
<gene>
    <name evidence="5" type="primary">ccmI</name>
    <name evidence="5" type="ORF">PRL19_02505</name>
</gene>
<evidence type="ECO:0000256" key="4">
    <source>
        <dbReference type="SAM" id="Phobius"/>
    </source>
</evidence>
<comment type="subcellular location">
    <subcellularLocation>
        <location evidence="1">Cell envelope</location>
    </subcellularLocation>
</comment>
<dbReference type="Proteomes" id="UP001216899">
    <property type="component" value="Chromosome"/>
</dbReference>
<keyword evidence="6" id="KW-1185">Reference proteome</keyword>
<evidence type="ECO:0000256" key="1">
    <source>
        <dbReference type="ARBA" id="ARBA00004196"/>
    </source>
</evidence>
<feature type="region of interest" description="Disordered" evidence="3">
    <location>
        <begin position="132"/>
        <end position="155"/>
    </location>
</feature>
<reference evidence="5 6" key="1">
    <citation type="submission" date="2023-02" db="EMBL/GenBank/DDBJ databases">
        <title>Whole genome sequenc of Paracoccus marcusii MBLB0836.</title>
        <authorList>
            <person name="Seo M.-J."/>
            <person name="Cho E.-S."/>
            <person name="Hwang C.Y."/>
        </authorList>
    </citation>
    <scope>NUCLEOTIDE SEQUENCE [LARGE SCALE GENOMIC DNA]</scope>
    <source>
        <strain evidence="5 6">MBLB0836</strain>
    </source>
</reference>
<dbReference type="InterPro" id="IPR011990">
    <property type="entry name" value="TPR-like_helical_dom_sf"/>
</dbReference>
<dbReference type="SUPFAM" id="SSF48452">
    <property type="entry name" value="TPR-like"/>
    <property type="match status" value="1"/>
</dbReference>
<evidence type="ECO:0000313" key="6">
    <source>
        <dbReference type="Proteomes" id="UP001216899"/>
    </source>
</evidence>
<sequence length="409" mass="43493">MFWILAAALTAITALAILSPLRRGRGGAAPAAAYDLRVYRDQLAEVERDLDRGVIGPDDAQRLRAEIGRKVLDADRRAALSAPAARGGRALWPAVALVAMLAGAVALYLREGVPGAPDMPLAERFAAADAAYRDRPSQAEAEAAAPARPAPDLSQADPEYLTMIDQLRDAVGRNPDDQQGLALLASNEMRLGNLAAARAAQQRLVDLRGDQADAVQLMQLATLMVDAAGGVVTPEAEAVLRRALTLDPTQPQARYLQGVLLIQNGRPDRAFPLWRGLLDEGPEGAPWIAPIRAAIQDLAWLAGDDEYRAPAPPAADLPGPDADALAAAEDLSPEDRARMIQDMVDRLQQRLATQGGSPEEWARLIAALAMLDQRDQATAILTEARQRFGSAPDALAPIERAATDAGLDG</sequence>
<evidence type="ECO:0000313" key="5">
    <source>
        <dbReference type="EMBL" id="WDA13152.1"/>
    </source>
</evidence>
<dbReference type="InterPro" id="IPR051263">
    <property type="entry name" value="C-type_cytochrome_biogenesis"/>
</dbReference>
<evidence type="ECO:0000256" key="3">
    <source>
        <dbReference type="SAM" id="MobiDB-lite"/>
    </source>
</evidence>
<protein>
    <submittedName>
        <fullName evidence="5">C-type cytochrome biogenesis protein CcmI</fullName>
    </submittedName>
</protein>
<name>A0ABY7UTE3_9RHOB</name>
<dbReference type="PANTHER" id="PTHR47870">
    <property type="entry name" value="CYTOCHROME C-TYPE BIOGENESIS PROTEIN CCMH"/>
    <property type="match status" value="1"/>
</dbReference>
<keyword evidence="4" id="KW-0472">Membrane</keyword>
<dbReference type="Gene3D" id="1.25.40.10">
    <property type="entry name" value="Tetratricopeptide repeat domain"/>
    <property type="match status" value="1"/>
</dbReference>
<keyword evidence="4" id="KW-0812">Transmembrane</keyword>
<dbReference type="RefSeq" id="WP_273743768.1">
    <property type="nucleotide sequence ID" value="NZ_CP117466.1"/>
</dbReference>
<evidence type="ECO:0000256" key="2">
    <source>
        <dbReference type="ARBA" id="ARBA00022748"/>
    </source>
</evidence>
<proteinExistence type="predicted"/>
<organism evidence="5 6">
    <name type="scientific">Paracoccus marcusii</name>
    <dbReference type="NCBI Taxonomy" id="59779"/>
    <lineage>
        <taxon>Bacteria</taxon>
        <taxon>Pseudomonadati</taxon>
        <taxon>Pseudomonadota</taxon>
        <taxon>Alphaproteobacteria</taxon>
        <taxon>Rhodobacterales</taxon>
        <taxon>Paracoccaceae</taxon>
        <taxon>Paracoccus</taxon>
    </lineage>
</organism>
<keyword evidence="4" id="KW-1133">Transmembrane helix</keyword>
<dbReference type="PANTHER" id="PTHR47870:SF1">
    <property type="entry name" value="CYTOCHROME C-TYPE BIOGENESIS PROTEIN CCMH"/>
    <property type="match status" value="1"/>
</dbReference>
<dbReference type="InterPro" id="IPR017560">
    <property type="entry name" value="Cyt_c_biogenesis_CcmI"/>
</dbReference>
<keyword evidence="2" id="KW-0201">Cytochrome c-type biogenesis</keyword>